<dbReference type="AlphaFoldDB" id="A0A6C0BD27"/>
<accession>A0A6C0BD27</accession>
<proteinExistence type="predicted"/>
<dbReference type="EMBL" id="MN739108">
    <property type="protein sequence ID" value="QHS89303.1"/>
    <property type="molecule type" value="Genomic_DNA"/>
</dbReference>
<sequence length="58" mass="6806">MLRRKTRKIHKRLTRESLANVIRRPNAASSNKKLTPFWAYSLKCHSTKKGRKTKKLGN</sequence>
<protein>
    <submittedName>
        <fullName evidence="1">Uncharacterized protein</fullName>
    </submittedName>
</protein>
<evidence type="ECO:0000313" key="1">
    <source>
        <dbReference type="EMBL" id="QHS89303.1"/>
    </source>
</evidence>
<name>A0A6C0BD27_9ZZZZ</name>
<reference evidence="1" key="1">
    <citation type="journal article" date="2020" name="Nature">
        <title>Giant virus diversity and host interactions through global metagenomics.</title>
        <authorList>
            <person name="Schulz F."/>
            <person name="Roux S."/>
            <person name="Paez-Espino D."/>
            <person name="Jungbluth S."/>
            <person name="Walsh D.A."/>
            <person name="Denef V.J."/>
            <person name="McMahon K.D."/>
            <person name="Konstantinidis K.T."/>
            <person name="Eloe-Fadrosh E.A."/>
            <person name="Kyrpides N.C."/>
            <person name="Woyke T."/>
        </authorList>
    </citation>
    <scope>NUCLEOTIDE SEQUENCE</scope>
    <source>
        <strain evidence="1">GVMAG-M-3300010158-60</strain>
    </source>
</reference>
<organism evidence="1">
    <name type="scientific">viral metagenome</name>
    <dbReference type="NCBI Taxonomy" id="1070528"/>
    <lineage>
        <taxon>unclassified sequences</taxon>
        <taxon>metagenomes</taxon>
        <taxon>organismal metagenomes</taxon>
    </lineage>
</organism>